<dbReference type="KEGG" id="asla:NCTC11923_02367"/>
<organism evidence="1 2">
    <name type="scientific">Actinomyces slackii</name>
    <dbReference type="NCBI Taxonomy" id="52774"/>
    <lineage>
        <taxon>Bacteria</taxon>
        <taxon>Bacillati</taxon>
        <taxon>Actinomycetota</taxon>
        <taxon>Actinomycetes</taxon>
        <taxon>Actinomycetales</taxon>
        <taxon>Actinomycetaceae</taxon>
        <taxon>Actinomyces</taxon>
    </lineage>
</organism>
<dbReference type="EMBL" id="LR134363">
    <property type="protein sequence ID" value="VEG75694.1"/>
    <property type="molecule type" value="Genomic_DNA"/>
</dbReference>
<keyword evidence="2" id="KW-1185">Reference proteome</keyword>
<dbReference type="Proteomes" id="UP000276899">
    <property type="component" value="Chromosome"/>
</dbReference>
<sequence>MTPEQINEVRTSFEVTRHTRYHEPSLLSAPVLSLHIRWHVSPASDEALVGLHNGEADHIQ</sequence>
<evidence type="ECO:0000313" key="1">
    <source>
        <dbReference type="EMBL" id="VEG75694.1"/>
    </source>
</evidence>
<dbReference type="AlphaFoldDB" id="A0A3S4SR19"/>
<reference evidence="1 2" key="1">
    <citation type="submission" date="2018-12" db="EMBL/GenBank/DDBJ databases">
        <authorList>
            <consortium name="Pathogen Informatics"/>
        </authorList>
    </citation>
    <scope>NUCLEOTIDE SEQUENCE [LARGE SCALE GENOMIC DNA]</scope>
    <source>
        <strain evidence="1 2">NCTC11923</strain>
    </source>
</reference>
<gene>
    <name evidence="1" type="ORF">NCTC11923_02367</name>
</gene>
<accession>A0A3S4SR19</accession>
<proteinExistence type="predicted"/>
<name>A0A3S4SR19_9ACTO</name>
<protein>
    <submittedName>
        <fullName evidence="1">Uncharacterized protein</fullName>
    </submittedName>
</protein>
<evidence type="ECO:0000313" key="2">
    <source>
        <dbReference type="Proteomes" id="UP000276899"/>
    </source>
</evidence>